<protein>
    <submittedName>
        <fullName evidence="1">Uncharacterized protein</fullName>
    </submittedName>
</protein>
<evidence type="ECO:0000313" key="1">
    <source>
        <dbReference type="EMBL" id="JAE11402.1"/>
    </source>
</evidence>
<name>A0A0A9FGC5_ARUDO</name>
<dbReference type="AlphaFoldDB" id="A0A0A9FGC5"/>
<reference evidence="1" key="2">
    <citation type="journal article" date="2015" name="Data Brief">
        <title>Shoot transcriptome of the giant reed, Arundo donax.</title>
        <authorList>
            <person name="Barrero R.A."/>
            <person name="Guerrero F.D."/>
            <person name="Moolhuijzen P."/>
            <person name="Goolsby J.A."/>
            <person name="Tidwell J."/>
            <person name="Bellgard S.E."/>
            <person name="Bellgard M.I."/>
        </authorList>
    </citation>
    <scope>NUCLEOTIDE SEQUENCE</scope>
    <source>
        <tissue evidence="1">Shoot tissue taken approximately 20 cm above the soil surface</tissue>
    </source>
</reference>
<proteinExistence type="predicted"/>
<organism evidence="1">
    <name type="scientific">Arundo donax</name>
    <name type="common">Giant reed</name>
    <name type="synonym">Donax arundinaceus</name>
    <dbReference type="NCBI Taxonomy" id="35708"/>
    <lineage>
        <taxon>Eukaryota</taxon>
        <taxon>Viridiplantae</taxon>
        <taxon>Streptophyta</taxon>
        <taxon>Embryophyta</taxon>
        <taxon>Tracheophyta</taxon>
        <taxon>Spermatophyta</taxon>
        <taxon>Magnoliopsida</taxon>
        <taxon>Liliopsida</taxon>
        <taxon>Poales</taxon>
        <taxon>Poaceae</taxon>
        <taxon>PACMAD clade</taxon>
        <taxon>Arundinoideae</taxon>
        <taxon>Arundineae</taxon>
        <taxon>Arundo</taxon>
    </lineage>
</organism>
<accession>A0A0A9FGC5</accession>
<sequence>MANPQNHKFCCSCHPGKRS</sequence>
<reference evidence="1" key="1">
    <citation type="submission" date="2014-09" db="EMBL/GenBank/DDBJ databases">
        <authorList>
            <person name="Magalhaes I.L.F."/>
            <person name="Oliveira U."/>
            <person name="Santos F.R."/>
            <person name="Vidigal T.H.D.A."/>
            <person name="Brescovit A.D."/>
            <person name="Santos A.J."/>
        </authorList>
    </citation>
    <scope>NUCLEOTIDE SEQUENCE</scope>
    <source>
        <tissue evidence="1">Shoot tissue taken approximately 20 cm above the soil surface</tissue>
    </source>
</reference>
<dbReference type="EMBL" id="GBRH01186494">
    <property type="protein sequence ID" value="JAE11402.1"/>
    <property type="molecule type" value="Transcribed_RNA"/>
</dbReference>